<dbReference type="Proteomes" id="UP000072904">
    <property type="component" value="Chromosome 14"/>
</dbReference>
<dbReference type="RefSeq" id="XP_728936.1">
    <property type="nucleotide sequence ID" value="XM_723843.1"/>
</dbReference>
<dbReference type="InterPro" id="IPR050113">
    <property type="entry name" value="Ub_conjugating_enzyme"/>
</dbReference>
<accession>A0A077YCN9</accession>
<dbReference type="VEuPathDB" id="PlasmoDB:Py17XNL_001401419"/>
<dbReference type="EC" id="6.3.2.19" evidence="3"/>
<evidence type="ECO:0000313" key="5">
    <source>
        <dbReference type="Proteomes" id="UP000072874"/>
    </source>
</evidence>
<dbReference type="CDD" id="cd23814">
    <property type="entry name" value="UEV_AKTIP"/>
    <property type="match status" value="1"/>
</dbReference>
<sequence>MWYDNERIPEEEGVSKLLIGKTFAYFPKHVTENNDKKEANTSYKLEESSRSGNSSHRSSNNFILNVNRESIGSRKDTNNNGIYGKDIKNLKSNDFIENIDNIIFENKEYSLIPQRLGRTIIPLNPKLLAQSTFDNENIDEYLSEIHKDVHKYSILTEYSFLLNEIPRGFYCLPQSDDLFTWDAFILLYSTIYKNGKFRIQIKLSENHPHSAPEVYFLTPIYHPLVNPKNGKLNLGPELNNWSATKHYISLIFLYIKNIFYLTDVYNNDIIQNEEAYYLLNNDKETFHKNVEKCVQKSNDLLYDKIDNFMFNFTTNIDNKKILNKLEDIKQDQLCVKKAEAFIHWFVNDFYDSSTTDGYESGNPSIRYASSQESVDKSSISNISIDKESSNDTYPSIESNNGSDTFKKISKFE</sequence>
<dbReference type="SUPFAM" id="SSF54495">
    <property type="entry name" value="UBC-like"/>
    <property type="match status" value="1"/>
</dbReference>
<gene>
    <name evidence="4" type="ORF">PY17X_1459500</name>
    <name evidence="3" type="ORF">PYYM_1461000</name>
</gene>
<evidence type="ECO:0000313" key="3">
    <source>
        <dbReference type="EMBL" id="CDU20939.1"/>
    </source>
</evidence>
<name>A0A077YCN9_PLAYE</name>
<feature type="region of interest" description="Disordered" evidence="1">
    <location>
        <begin position="36"/>
        <end position="60"/>
    </location>
</feature>
<dbReference type="VEuPathDB" id="PlasmoDB:PY01211"/>
<protein>
    <submittedName>
        <fullName evidence="3">Ubiquitin-conjugating enzyme E2, putative</fullName>
        <ecNumber evidence="3">6.3.2.19</ecNumber>
    </submittedName>
</protein>
<dbReference type="PROSITE" id="PS50127">
    <property type="entry name" value="UBC_2"/>
    <property type="match status" value="1"/>
</dbReference>
<evidence type="ECO:0000313" key="6">
    <source>
        <dbReference type="Proteomes" id="UP000072904"/>
    </source>
</evidence>
<organism evidence="3 6">
    <name type="scientific">Plasmodium yoelii</name>
    <dbReference type="NCBI Taxonomy" id="5861"/>
    <lineage>
        <taxon>Eukaryota</taxon>
        <taxon>Sar</taxon>
        <taxon>Alveolata</taxon>
        <taxon>Apicomplexa</taxon>
        <taxon>Aconoidasida</taxon>
        <taxon>Haemosporida</taxon>
        <taxon>Plasmodiidae</taxon>
        <taxon>Plasmodium</taxon>
        <taxon>Plasmodium (Vinckeia)</taxon>
    </lineage>
</organism>
<dbReference type="InterPro" id="IPR000608">
    <property type="entry name" value="UBC"/>
</dbReference>
<feature type="domain" description="UBC core" evidence="2">
    <location>
        <begin position="149"/>
        <end position="299"/>
    </location>
</feature>
<evidence type="ECO:0000259" key="2">
    <source>
        <dbReference type="PROSITE" id="PS50127"/>
    </source>
</evidence>
<dbReference type="AlphaFoldDB" id="A0A077YCN9"/>
<reference evidence="3" key="2">
    <citation type="submission" date="2014-05" db="EMBL/GenBank/DDBJ databases">
        <authorList>
            <person name="Aslett A.Martin."/>
            <person name="De Silva Nishadi"/>
        </authorList>
    </citation>
    <scope>NUCLEOTIDE SEQUENCE</scope>
    <source>
        <strain evidence="3">YM</strain>
    </source>
</reference>
<dbReference type="GeneID" id="3801487"/>
<dbReference type="OrthoDB" id="5596422at2759"/>
<dbReference type="GO" id="GO:0016874">
    <property type="term" value="F:ligase activity"/>
    <property type="evidence" value="ECO:0007669"/>
    <property type="project" value="UniProtKB-KW"/>
</dbReference>
<dbReference type="Pfam" id="PF00179">
    <property type="entry name" value="UQ_con"/>
    <property type="match status" value="1"/>
</dbReference>
<proteinExistence type="predicted"/>
<dbReference type="OMA" id="CHYMSLI"/>
<reference evidence="4" key="3">
    <citation type="submission" date="2014-05" db="EMBL/GenBank/DDBJ databases">
        <authorList>
            <person name="Aslett M.A."/>
            <person name="De Silva N."/>
        </authorList>
    </citation>
    <scope>NUCLEOTIDE SEQUENCE</scope>
    <source>
        <strain evidence="4">17X</strain>
    </source>
</reference>
<reference evidence="4" key="4">
    <citation type="submission" date="2019-05" db="EMBL/GenBank/DDBJ databases">
        <authorList>
            <consortium name="Pathogen Informatics"/>
        </authorList>
    </citation>
    <scope>NUCLEOTIDE SEQUENCE</scope>
    <source>
        <strain evidence="4">17X</strain>
    </source>
</reference>
<feature type="compositionally biased region" description="Basic and acidic residues" evidence="1">
    <location>
        <begin position="36"/>
        <end position="49"/>
    </location>
</feature>
<feature type="compositionally biased region" description="Polar residues" evidence="1">
    <location>
        <begin position="392"/>
        <end position="403"/>
    </location>
</feature>
<dbReference type="SMART" id="SM00212">
    <property type="entry name" value="UBCc"/>
    <property type="match status" value="1"/>
</dbReference>
<dbReference type="VEuPathDB" id="PlasmoDB:PYYM_1461000"/>
<dbReference type="InterPro" id="IPR016135">
    <property type="entry name" value="UBQ-conjugating_enzyme/RWD"/>
</dbReference>
<evidence type="ECO:0000256" key="1">
    <source>
        <dbReference type="SAM" id="MobiDB-lite"/>
    </source>
</evidence>
<dbReference type="KEGG" id="pyo:PY17X_1459500"/>
<dbReference type="VEuPathDB" id="PlasmoDB:PY17X_1459500"/>
<evidence type="ECO:0000313" key="4">
    <source>
        <dbReference type="EMBL" id="VTZ81905.1"/>
    </source>
</evidence>
<dbReference type="Proteomes" id="UP000072874">
    <property type="component" value="Chromosome 14"/>
</dbReference>
<keyword evidence="3" id="KW-0436">Ligase</keyword>
<feature type="region of interest" description="Disordered" evidence="1">
    <location>
        <begin position="368"/>
        <end position="412"/>
    </location>
</feature>
<dbReference type="EMBL" id="LM993668">
    <property type="protein sequence ID" value="VTZ81905.1"/>
    <property type="molecule type" value="Genomic_DNA"/>
</dbReference>
<dbReference type="PANTHER" id="PTHR24067">
    <property type="entry name" value="UBIQUITIN-CONJUGATING ENZYME E2"/>
    <property type="match status" value="1"/>
</dbReference>
<feature type="compositionally biased region" description="Low complexity" evidence="1">
    <location>
        <begin position="50"/>
        <end position="60"/>
    </location>
</feature>
<dbReference type="EMBL" id="LK934642">
    <property type="protein sequence ID" value="CDU20939.1"/>
    <property type="molecule type" value="Genomic_DNA"/>
</dbReference>
<dbReference type="Gene3D" id="3.10.110.10">
    <property type="entry name" value="Ubiquitin Conjugating Enzyme"/>
    <property type="match status" value="1"/>
</dbReference>
<reference evidence="5 6" key="1">
    <citation type="journal article" date="2014" name="BMC Biol.">
        <title>A comprehensive evaluation of rodent malaria parasite genomes and gene expression.</title>
        <authorList>
            <person name="Otto T.D."/>
            <person name="Bohme U."/>
            <person name="Jackson A.P."/>
            <person name="Hunt M."/>
            <person name="Franke-Fayard B."/>
            <person name="Hoeijmakers W.A."/>
            <person name="Religa A.A."/>
            <person name="Robertson L."/>
            <person name="Sanders M."/>
            <person name="Ogun S.A."/>
            <person name="Cunningham D."/>
            <person name="Erhart A."/>
            <person name="Billker O."/>
            <person name="Khan S.M."/>
            <person name="Stunnenberg H.G."/>
            <person name="Langhorne J."/>
            <person name="Holder A.A."/>
            <person name="Waters A.P."/>
            <person name="Newbold C.I."/>
            <person name="Pain A."/>
            <person name="Berriman M."/>
            <person name="Janse C.J."/>
        </authorList>
    </citation>
    <scope>NUCLEOTIDE SEQUENCE [LARGE SCALE GENOMIC DNA]</scope>
    <source>
        <strain evidence="4 5">17X</strain>
        <strain evidence="3 6">YM</strain>
    </source>
</reference>